<comment type="similarity">
    <text evidence="2">Belongs to the histidine acid phosphatase family.</text>
</comment>
<evidence type="ECO:0000313" key="8">
    <source>
        <dbReference type="EMBL" id="KAJ8975114.1"/>
    </source>
</evidence>
<dbReference type="Gene3D" id="3.40.50.1240">
    <property type="entry name" value="Phosphoglycerate mutase-like"/>
    <property type="match status" value="1"/>
</dbReference>
<reference evidence="8" key="1">
    <citation type="journal article" date="2023" name="Insect Mol. Biol.">
        <title>Genome sequencing provides insights into the evolution of gene families encoding plant cell wall-degrading enzymes in longhorned beetles.</title>
        <authorList>
            <person name="Shin N.R."/>
            <person name="Okamura Y."/>
            <person name="Kirsch R."/>
            <person name="Pauchet Y."/>
        </authorList>
    </citation>
    <scope>NUCLEOTIDE SEQUENCE</scope>
    <source>
        <strain evidence="8">MMC_N1</strain>
    </source>
</reference>
<dbReference type="Proteomes" id="UP001162164">
    <property type="component" value="Unassembled WGS sequence"/>
</dbReference>
<dbReference type="PANTHER" id="PTHR11567">
    <property type="entry name" value="ACID PHOSPHATASE-RELATED"/>
    <property type="match status" value="1"/>
</dbReference>
<keyword evidence="5" id="KW-0378">Hydrolase</keyword>
<dbReference type="Pfam" id="PF00328">
    <property type="entry name" value="His_Phos_2"/>
    <property type="match status" value="1"/>
</dbReference>
<proteinExistence type="inferred from homology"/>
<dbReference type="InterPro" id="IPR050645">
    <property type="entry name" value="Histidine_acid_phosphatase"/>
</dbReference>
<dbReference type="InterPro" id="IPR000560">
    <property type="entry name" value="His_Pase_clade-2"/>
</dbReference>
<keyword evidence="9" id="KW-1185">Reference proteome</keyword>
<dbReference type="EC" id="3.1.3.2" evidence="3"/>
<evidence type="ECO:0000256" key="1">
    <source>
        <dbReference type="ARBA" id="ARBA00000032"/>
    </source>
</evidence>
<sequence>MLLRKVVLNDKLCKCLYRHGDRSPISSYPNDPYYDPSYWPNGYGQLLNKGIERQYELGQWFRDRYRAFLPEEYSPSEIKVISTDVDRTLMSAAANLAGLYPPPASQVWNDDLLWEPIPIHTKTRAEDEVLAMEKPCARHSKLEKDVDSSDFFKNITTAYADFFDTVTNYTGRSTTTLGNIENLNSVFYVYRNHNASYLPSWADDLDQHTLSYLAGVEFSKSTFTDEMKRLKVGPFFDYLTSYFDDIVGNVSDTPKFVMLSAHDSTVSSVLNGMGAFDYWPPEFASTVFWELRRSKNGTHYVNLLYKRNSTNPVEELRVSDCDFNCDYNDFKEKLSPIIVGSTTWESECIIFLIEIVVLE</sequence>
<evidence type="ECO:0000313" key="9">
    <source>
        <dbReference type="Proteomes" id="UP001162164"/>
    </source>
</evidence>
<organism evidence="8 9">
    <name type="scientific">Molorchus minor</name>
    <dbReference type="NCBI Taxonomy" id="1323400"/>
    <lineage>
        <taxon>Eukaryota</taxon>
        <taxon>Metazoa</taxon>
        <taxon>Ecdysozoa</taxon>
        <taxon>Arthropoda</taxon>
        <taxon>Hexapoda</taxon>
        <taxon>Insecta</taxon>
        <taxon>Pterygota</taxon>
        <taxon>Neoptera</taxon>
        <taxon>Endopterygota</taxon>
        <taxon>Coleoptera</taxon>
        <taxon>Polyphaga</taxon>
        <taxon>Cucujiformia</taxon>
        <taxon>Chrysomeloidea</taxon>
        <taxon>Cerambycidae</taxon>
        <taxon>Lamiinae</taxon>
        <taxon>Monochamini</taxon>
        <taxon>Molorchus</taxon>
    </lineage>
</organism>
<name>A0ABQ9JBZ2_9CUCU</name>
<evidence type="ECO:0000256" key="2">
    <source>
        <dbReference type="ARBA" id="ARBA00005375"/>
    </source>
</evidence>
<dbReference type="CDD" id="cd07061">
    <property type="entry name" value="HP_HAP_like"/>
    <property type="match status" value="1"/>
</dbReference>
<dbReference type="SUPFAM" id="SSF53254">
    <property type="entry name" value="Phosphoglycerate mutase-like"/>
    <property type="match status" value="1"/>
</dbReference>
<comment type="catalytic activity">
    <reaction evidence="1">
        <text>a phosphate monoester + H2O = an alcohol + phosphate</text>
        <dbReference type="Rhea" id="RHEA:15017"/>
        <dbReference type="ChEBI" id="CHEBI:15377"/>
        <dbReference type="ChEBI" id="CHEBI:30879"/>
        <dbReference type="ChEBI" id="CHEBI:43474"/>
        <dbReference type="ChEBI" id="CHEBI:67140"/>
        <dbReference type="EC" id="3.1.3.2"/>
    </reaction>
</comment>
<dbReference type="PANTHER" id="PTHR11567:SF211">
    <property type="entry name" value="PROSTATIC ACID PHOSPHATASE"/>
    <property type="match status" value="1"/>
</dbReference>
<evidence type="ECO:0000256" key="5">
    <source>
        <dbReference type="ARBA" id="ARBA00022801"/>
    </source>
</evidence>
<gene>
    <name evidence="8" type="ORF">NQ317_017976</name>
</gene>
<dbReference type="EMBL" id="JAPWTJ010000876">
    <property type="protein sequence ID" value="KAJ8975114.1"/>
    <property type="molecule type" value="Genomic_DNA"/>
</dbReference>
<comment type="caution">
    <text evidence="8">The sequence shown here is derived from an EMBL/GenBank/DDBJ whole genome shotgun (WGS) entry which is preliminary data.</text>
</comment>
<accession>A0ABQ9JBZ2</accession>
<evidence type="ECO:0000256" key="4">
    <source>
        <dbReference type="ARBA" id="ARBA00022729"/>
    </source>
</evidence>
<keyword evidence="7" id="KW-0325">Glycoprotein</keyword>
<evidence type="ECO:0000256" key="3">
    <source>
        <dbReference type="ARBA" id="ARBA00012646"/>
    </source>
</evidence>
<keyword evidence="6" id="KW-1015">Disulfide bond</keyword>
<protein>
    <recommendedName>
        <fullName evidence="3">acid phosphatase</fullName>
        <ecNumber evidence="3">3.1.3.2</ecNumber>
    </recommendedName>
</protein>
<dbReference type="InterPro" id="IPR029033">
    <property type="entry name" value="His_PPase_superfam"/>
</dbReference>
<keyword evidence="4" id="KW-0732">Signal</keyword>
<evidence type="ECO:0000256" key="6">
    <source>
        <dbReference type="ARBA" id="ARBA00023157"/>
    </source>
</evidence>
<evidence type="ECO:0000256" key="7">
    <source>
        <dbReference type="ARBA" id="ARBA00023180"/>
    </source>
</evidence>